<name>A0ABR2JWZ8_9EUKA</name>
<reference evidence="2 3" key="1">
    <citation type="submission" date="2024-04" db="EMBL/GenBank/DDBJ databases">
        <title>Tritrichomonas musculus Genome.</title>
        <authorList>
            <person name="Alves-Ferreira E."/>
            <person name="Grigg M."/>
            <person name="Lorenzi H."/>
            <person name="Galac M."/>
        </authorList>
    </citation>
    <scope>NUCLEOTIDE SEQUENCE [LARGE SCALE GENOMIC DNA]</scope>
    <source>
        <strain evidence="2 3">EAF2021</strain>
    </source>
</reference>
<organism evidence="2 3">
    <name type="scientific">Tritrichomonas musculus</name>
    <dbReference type="NCBI Taxonomy" id="1915356"/>
    <lineage>
        <taxon>Eukaryota</taxon>
        <taxon>Metamonada</taxon>
        <taxon>Parabasalia</taxon>
        <taxon>Tritrichomonadida</taxon>
        <taxon>Tritrichomonadidae</taxon>
        <taxon>Tritrichomonas</taxon>
    </lineage>
</organism>
<protein>
    <submittedName>
        <fullName evidence="2">Uncharacterized protein</fullName>
    </submittedName>
</protein>
<proteinExistence type="predicted"/>
<dbReference type="EMBL" id="JAPFFF010000009">
    <property type="protein sequence ID" value="KAK8883153.1"/>
    <property type="molecule type" value="Genomic_DNA"/>
</dbReference>
<comment type="caution">
    <text evidence="2">The sequence shown here is derived from an EMBL/GenBank/DDBJ whole genome shotgun (WGS) entry which is preliminary data.</text>
</comment>
<dbReference type="Proteomes" id="UP001470230">
    <property type="component" value="Unassembled WGS sequence"/>
</dbReference>
<accession>A0ABR2JWZ8</accession>
<feature type="region of interest" description="Disordered" evidence="1">
    <location>
        <begin position="1"/>
        <end position="29"/>
    </location>
</feature>
<gene>
    <name evidence="2" type="ORF">M9Y10_045801</name>
</gene>
<evidence type="ECO:0000256" key="1">
    <source>
        <dbReference type="SAM" id="MobiDB-lite"/>
    </source>
</evidence>
<evidence type="ECO:0000313" key="2">
    <source>
        <dbReference type="EMBL" id="KAK8883153.1"/>
    </source>
</evidence>
<keyword evidence="3" id="KW-1185">Reference proteome</keyword>
<evidence type="ECO:0000313" key="3">
    <source>
        <dbReference type="Proteomes" id="UP001470230"/>
    </source>
</evidence>
<sequence>MKKGKKKQNKSQSSQNSQHESQEIPESQDTMLDIVEDPIDTKNFMNNYTIQLDKGENAPQEQIIGVQLTETSQPFFYIHNDAILDCQESENETQITDVFGHKCDIGQVSFTNLETNGKKITLPTDLISSFCDHSLASYFGKQNI</sequence>